<accession>A0A834LGC7</accession>
<dbReference type="InterPro" id="IPR036691">
    <property type="entry name" value="Endo/exonu/phosph_ase_sf"/>
</dbReference>
<dbReference type="SUPFAM" id="SSF56219">
    <property type="entry name" value="DNase I-like"/>
    <property type="match status" value="1"/>
</dbReference>
<feature type="compositionally biased region" description="Polar residues" evidence="1">
    <location>
        <begin position="88"/>
        <end position="98"/>
    </location>
</feature>
<sequence length="475" mass="53967">MTCSMDQHEMPPTLVDRFSFVLSKRVYDFFGDDSLANFDSHTLKTAQAGTDLSLSNAIKQQSSLSKKRSSSSSSDADSSRGGKRSKLVQLNQREQPPGSSGGLWVGWKSILSLSCLASSPNFIFTSIIDEFGLSWFCGFIYGHPVLELRGNVWSSLSVLISSHPGPLFLYGDFNQVLSPRDKWGKNNILTPGSLSFHSFLSSFGLLEVKNVGPWFTWTNNREGDACTFERLDRGWCNMSWLDMFPRAFMTNLGISRSDHAPISFVTSPPSNFFPFPSRFEAWWLKNPTAFQIISFTWNMYIPGSPLFRIVSSNKILIKVLKLWAKERIDSIPLKIKKIQSQLCNIQENLSPSNVPLEKSLRIELDSLLEQEEIFWAQRAKQHWLVLGDSNTKFFHSMTKARKARNHIWQITSSSGALLTDEISIRNEFHQHFQSFYSSASYFPLDALQSVVPFSTLSEDQLAHLNLPFHAWEVSW</sequence>
<name>A0A834LGC7_RHOSS</name>
<comment type="caution">
    <text evidence="2">The sequence shown here is derived from an EMBL/GenBank/DDBJ whole genome shotgun (WGS) entry which is preliminary data.</text>
</comment>
<keyword evidence="3" id="KW-1185">Reference proteome</keyword>
<dbReference type="AlphaFoldDB" id="A0A834LGC7"/>
<dbReference type="PANTHER" id="PTHR33710:SF71">
    <property type="entry name" value="ENDONUCLEASE_EXONUCLEASE_PHOSPHATASE DOMAIN-CONTAINING PROTEIN"/>
    <property type="match status" value="1"/>
</dbReference>
<protein>
    <recommendedName>
        <fullName evidence="4">Reverse transcriptase</fullName>
    </recommendedName>
</protein>
<organism evidence="2 3">
    <name type="scientific">Rhododendron simsii</name>
    <name type="common">Sims's rhododendron</name>
    <dbReference type="NCBI Taxonomy" id="118357"/>
    <lineage>
        <taxon>Eukaryota</taxon>
        <taxon>Viridiplantae</taxon>
        <taxon>Streptophyta</taxon>
        <taxon>Embryophyta</taxon>
        <taxon>Tracheophyta</taxon>
        <taxon>Spermatophyta</taxon>
        <taxon>Magnoliopsida</taxon>
        <taxon>eudicotyledons</taxon>
        <taxon>Gunneridae</taxon>
        <taxon>Pentapetalae</taxon>
        <taxon>asterids</taxon>
        <taxon>Ericales</taxon>
        <taxon>Ericaceae</taxon>
        <taxon>Ericoideae</taxon>
        <taxon>Rhodoreae</taxon>
        <taxon>Rhododendron</taxon>
    </lineage>
</organism>
<evidence type="ECO:0000313" key="2">
    <source>
        <dbReference type="EMBL" id="KAF7134681.1"/>
    </source>
</evidence>
<evidence type="ECO:0000313" key="3">
    <source>
        <dbReference type="Proteomes" id="UP000626092"/>
    </source>
</evidence>
<feature type="region of interest" description="Disordered" evidence="1">
    <location>
        <begin position="61"/>
        <end position="101"/>
    </location>
</feature>
<dbReference type="Gene3D" id="3.60.10.10">
    <property type="entry name" value="Endonuclease/exonuclease/phosphatase"/>
    <property type="match status" value="1"/>
</dbReference>
<proteinExistence type="predicted"/>
<evidence type="ECO:0000256" key="1">
    <source>
        <dbReference type="SAM" id="MobiDB-lite"/>
    </source>
</evidence>
<evidence type="ECO:0008006" key="4">
    <source>
        <dbReference type="Google" id="ProtNLM"/>
    </source>
</evidence>
<dbReference type="Proteomes" id="UP000626092">
    <property type="component" value="Unassembled WGS sequence"/>
</dbReference>
<gene>
    <name evidence="2" type="ORF">RHSIM_Rhsim08G0107000</name>
</gene>
<dbReference type="PANTHER" id="PTHR33710">
    <property type="entry name" value="BNAC02G09200D PROTEIN"/>
    <property type="match status" value="1"/>
</dbReference>
<dbReference type="OrthoDB" id="1305348at2759"/>
<reference evidence="2" key="1">
    <citation type="submission" date="2019-11" db="EMBL/GenBank/DDBJ databases">
        <authorList>
            <person name="Liu Y."/>
            <person name="Hou J."/>
            <person name="Li T.-Q."/>
            <person name="Guan C.-H."/>
            <person name="Wu X."/>
            <person name="Wu H.-Z."/>
            <person name="Ling F."/>
            <person name="Zhang R."/>
            <person name="Shi X.-G."/>
            <person name="Ren J.-P."/>
            <person name="Chen E.-F."/>
            <person name="Sun J.-M."/>
        </authorList>
    </citation>
    <scope>NUCLEOTIDE SEQUENCE</scope>
    <source>
        <strain evidence="2">Adult_tree_wgs_1</strain>
        <tissue evidence="2">Leaves</tissue>
    </source>
</reference>
<dbReference type="EMBL" id="WJXA01000008">
    <property type="protein sequence ID" value="KAF7134681.1"/>
    <property type="molecule type" value="Genomic_DNA"/>
</dbReference>